<dbReference type="GO" id="GO:0015297">
    <property type="term" value="F:antiporter activity"/>
    <property type="evidence" value="ECO:0007669"/>
    <property type="project" value="UniProtKB-KW"/>
</dbReference>
<evidence type="ECO:0000256" key="10">
    <source>
        <dbReference type="SAM" id="Phobius"/>
    </source>
</evidence>
<keyword evidence="16" id="KW-1185">Reference proteome</keyword>
<keyword evidence="6 10" id="KW-1133">Transmembrane helix</keyword>
<evidence type="ECO:0000256" key="8">
    <source>
        <dbReference type="ARBA" id="ARBA00023136"/>
    </source>
</evidence>
<dbReference type="InterPro" id="IPR001516">
    <property type="entry name" value="Proton_antipo_N"/>
</dbReference>
<feature type="transmembrane region" description="Helical" evidence="10">
    <location>
        <begin position="565"/>
        <end position="582"/>
    </location>
</feature>
<gene>
    <name evidence="15" type="ORF">H8S84_02890</name>
</gene>
<dbReference type="GO" id="GO:0005886">
    <property type="term" value="C:plasma membrane"/>
    <property type="evidence" value="ECO:0007669"/>
    <property type="project" value="UniProtKB-SubCell"/>
</dbReference>
<dbReference type="Pfam" id="PF13244">
    <property type="entry name" value="MbhD"/>
    <property type="match status" value="1"/>
</dbReference>
<dbReference type="InterPro" id="IPR050616">
    <property type="entry name" value="CPA3_Na-H_Antiporter_A"/>
</dbReference>
<feature type="transmembrane region" description="Helical" evidence="10">
    <location>
        <begin position="24"/>
        <end position="49"/>
    </location>
</feature>
<feature type="transmembrane region" description="Helical" evidence="10">
    <location>
        <begin position="268"/>
        <end position="288"/>
    </location>
</feature>
<keyword evidence="3" id="KW-0050">Antiport</keyword>
<evidence type="ECO:0000256" key="9">
    <source>
        <dbReference type="RuleBase" id="RU000320"/>
    </source>
</evidence>
<feature type="domain" description="NADH:quinone oxidoreductase/Mrp antiporter transmembrane" evidence="11">
    <location>
        <begin position="124"/>
        <end position="410"/>
    </location>
</feature>
<evidence type="ECO:0000313" key="16">
    <source>
        <dbReference type="Proteomes" id="UP000603640"/>
    </source>
</evidence>
<evidence type="ECO:0000259" key="13">
    <source>
        <dbReference type="Pfam" id="PF13244"/>
    </source>
</evidence>
<dbReference type="Pfam" id="PF20501">
    <property type="entry name" value="MbhE"/>
    <property type="match status" value="1"/>
</dbReference>
<feature type="transmembrane region" description="Helical" evidence="10">
    <location>
        <begin position="500"/>
        <end position="517"/>
    </location>
</feature>
<dbReference type="AlphaFoldDB" id="A0A923SHP8"/>
<organism evidence="15 16">
    <name type="scientific">Pontibacter cellulosilyticus</name>
    <dbReference type="NCBI Taxonomy" id="1720253"/>
    <lineage>
        <taxon>Bacteria</taxon>
        <taxon>Pseudomonadati</taxon>
        <taxon>Bacteroidota</taxon>
        <taxon>Cytophagia</taxon>
        <taxon>Cytophagales</taxon>
        <taxon>Hymenobacteraceae</taxon>
        <taxon>Pontibacter</taxon>
    </lineage>
</organism>
<evidence type="ECO:0000259" key="14">
    <source>
        <dbReference type="Pfam" id="PF20501"/>
    </source>
</evidence>
<feature type="transmembrane region" description="Helical" evidence="10">
    <location>
        <begin position="107"/>
        <end position="134"/>
    </location>
</feature>
<feature type="transmembrane region" description="Helical" evidence="10">
    <location>
        <begin position="744"/>
        <end position="762"/>
    </location>
</feature>
<dbReference type="PANTHER" id="PTHR43373">
    <property type="entry name" value="NA(+)/H(+) ANTIPORTER SUBUNIT"/>
    <property type="match status" value="1"/>
</dbReference>
<evidence type="ECO:0000259" key="12">
    <source>
        <dbReference type="Pfam" id="PF00662"/>
    </source>
</evidence>
<keyword evidence="2" id="KW-0813">Transport</keyword>
<reference evidence="15" key="1">
    <citation type="submission" date="2020-08" db="EMBL/GenBank/DDBJ databases">
        <title>Pontibacter sp. SD6 16S ribosomal RNA gene Genome sequencing and assembly.</title>
        <authorList>
            <person name="Kang M."/>
        </authorList>
    </citation>
    <scope>NUCLEOTIDE SEQUENCE</scope>
    <source>
        <strain evidence="15">SD6</strain>
    </source>
</reference>
<feature type="transmembrane region" description="Helical" evidence="10">
    <location>
        <begin position="322"/>
        <end position="344"/>
    </location>
</feature>
<dbReference type="PRINTS" id="PR01434">
    <property type="entry name" value="NADHDHGNASE5"/>
</dbReference>
<feature type="transmembrane region" description="Helical" evidence="10">
    <location>
        <begin position="685"/>
        <end position="705"/>
    </location>
</feature>
<feature type="transmembrane region" description="Helical" evidence="10">
    <location>
        <begin position="402"/>
        <end position="424"/>
    </location>
</feature>
<evidence type="ECO:0000259" key="11">
    <source>
        <dbReference type="Pfam" id="PF00361"/>
    </source>
</evidence>
<evidence type="ECO:0000256" key="4">
    <source>
        <dbReference type="ARBA" id="ARBA00022475"/>
    </source>
</evidence>
<feature type="domain" description="MrpA C-terminal/MbhD" evidence="13">
    <location>
        <begin position="610"/>
        <end position="673"/>
    </location>
</feature>
<feature type="transmembrane region" description="Helical" evidence="10">
    <location>
        <begin position="602"/>
        <end position="621"/>
    </location>
</feature>
<dbReference type="Pfam" id="PF00361">
    <property type="entry name" value="Proton_antipo_M"/>
    <property type="match status" value="1"/>
</dbReference>
<feature type="transmembrane region" description="Helical" evidence="10">
    <location>
        <begin position="161"/>
        <end position="182"/>
    </location>
</feature>
<evidence type="ECO:0000313" key="15">
    <source>
        <dbReference type="EMBL" id="MBC5991777.1"/>
    </source>
</evidence>
<feature type="transmembrane region" description="Helical" evidence="10">
    <location>
        <begin position="70"/>
        <end position="95"/>
    </location>
</feature>
<feature type="transmembrane region" description="Helical" evidence="10">
    <location>
        <begin position="628"/>
        <end position="647"/>
    </location>
</feature>
<dbReference type="GO" id="GO:0006811">
    <property type="term" value="P:monoatomic ion transport"/>
    <property type="evidence" value="ECO:0007669"/>
    <property type="project" value="UniProtKB-KW"/>
</dbReference>
<protein>
    <submittedName>
        <fullName evidence="15">DUF4040 domain-containing protein</fullName>
    </submittedName>
</protein>
<keyword evidence="4" id="KW-1003">Cell membrane</keyword>
<evidence type="ECO:0000256" key="7">
    <source>
        <dbReference type="ARBA" id="ARBA00023065"/>
    </source>
</evidence>
<dbReference type="Proteomes" id="UP000603640">
    <property type="component" value="Unassembled WGS sequence"/>
</dbReference>
<evidence type="ECO:0000256" key="1">
    <source>
        <dbReference type="ARBA" id="ARBA00004651"/>
    </source>
</evidence>
<dbReference type="EMBL" id="JACRVF010000001">
    <property type="protein sequence ID" value="MBC5991777.1"/>
    <property type="molecule type" value="Genomic_DNA"/>
</dbReference>
<feature type="transmembrane region" description="Helical" evidence="10">
    <location>
        <begin position="202"/>
        <end position="226"/>
    </location>
</feature>
<comment type="caution">
    <text evidence="15">The sequence shown here is derived from an EMBL/GenBank/DDBJ whole genome shotgun (WGS) entry which is preliminary data.</text>
</comment>
<name>A0A923SHP8_9BACT</name>
<proteinExistence type="predicted"/>
<evidence type="ECO:0000256" key="5">
    <source>
        <dbReference type="ARBA" id="ARBA00022692"/>
    </source>
</evidence>
<feature type="domain" description="NADH-Ubiquinone oxidoreductase (complex I) chain 5 N-terminal" evidence="12">
    <location>
        <begin position="61"/>
        <end position="108"/>
    </location>
</feature>
<feature type="transmembrane region" description="Helical" evidence="10">
    <location>
        <begin position="445"/>
        <end position="464"/>
    </location>
</feature>
<feature type="transmembrane region" description="Helical" evidence="10">
    <location>
        <begin position="365"/>
        <end position="387"/>
    </location>
</feature>
<sequence length="772" mass="85388">MLLVLTICLIMAFTAPWLFKMLGRYVVIPFTLLPFSIFSYLCTFLPAVLSGKVVRFSYGWIPSLGIDMHFMLDGLSLFFALLVTFFGGLVMLYASGYLNGHVLLGRFYLYLTLFMAAMLGLVTSDSIFGLFLFWELTSISSYLLIGFNNEEERVRKSAWQALMVTGMGGLALMAAFILLSLISGSYTFSDLLSMETDITEHFLFLPVLLLLLVGCFTKSAQFPFHFWLPNAMAAPTPVSAYLHSATMVKAGVYLLARMAPVMAGSEVWQYTLVLVGGATALLGAFLALQHTDMKAILAYTTISALGQMVTMIGIGTTVALKAMMVFLLAHALYKGTMFLAAGAIDHCTGTRDVNKLRGLARYMPVTALATTLAALSMAGLMPFFGFIGKELLYEAALNSRFFVWLVFGLTFLTGIGYVTVAVTLSYGIFWNMPRRATKLVHPPGFSLYAPAFILGLLGAAFGLIPRQIVTPILERAVQSISGNELVQLKLSLWHGLTKELGLSVLTILMGLLLYRYLKVVQQKSSILNPLYKFGPNNIYHKAFSGFLLAAKAFITAIQNGNLRRYIIYIILFFSSMMFYVIWRDAPHIDFSSRAQLLQQLPFHDVVIFTLVVAALLFLLGTRSRLTSIVVMGLVGYSAALIYIMFGAPDVAATQFLIETLTVVIFVLLLHKLPAFIYLSHQFNKYKYIAISILFGAVMTYTMLVVQDHTVESELKDYFGKTSVLQAHGRNIVNVILVDFRALDTLGEITVLAVAALGIYALLRMQPEKGDKP</sequence>
<feature type="transmembrane region" description="Helical" evidence="10">
    <location>
        <begin position="659"/>
        <end position="678"/>
    </location>
</feature>
<keyword evidence="8 10" id="KW-0472">Membrane</keyword>
<keyword evidence="5 9" id="KW-0812">Transmembrane</keyword>
<evidence type="ECO:0000256" key="3">
    <source>
        <dbReference type="ARBA" id="ARBA00022449"/>
    </source>
</evidence>
<dbReference type="Pfam" id="PF00662">
    <property type="entry name" value="Proton_antipo_N"/>
    <property type="match status" value="1"/>
</dbReference>
<comment type="subcellular location">
    <subcellularLocation>
        <location evidence="1">Cell membrane</location>
        <topology evidence="1">Multi-pass membrane protein</topology>
    </subcellularLocation>
    <subcellularLocation>
        <location evidence="9">Membrane</location>
        <topology evidence="9">Multi-pass membrane protein</topology>
    </subcellularLocation>
</comment>
<evidence type="ECO:0000256" key="2">
    <source>
        <dbReference type="ARBA" id="ARBA00022448"/>
    </source>
</evidence>
<feature type="transmembrane region" description="Helical" evidence="10">
    <location>
        <begin position="295"/>
        <end position="316"/>
    </location>
</feature>
<evidence type="ECO:0000256" key="6">
    <source>
        <dbReference type="ARBA" id="ARBA00022989"/>
    </source>
</evidence>
<dbReference type="PANTHER" id="PTHR43373:SF1">
    <property type="entry name" value="NA(+)_H(+) ANTIPORTER SUBUNIT A"/>
    <property type="match status" value="1"/>
</dbReference>
<dbReference type="InterPro" id="IPR046806">
    <property type="entry name" value="MrpA_C/MbhE"/>
</dbReference>
<dbReference type="InterPro" id="IPR001750">
    <property type="entry name" value="ND/Mrp_TM"/>
</dbReference>
<feature type="domain" description="MrpA C-terminal/MbhE" evidence="14">
    <location>
        <begin position="686"/>
        <end position="763"/>
    </location>
</feature>
<accession>A0A923SHP8</accession>
<keyword evidence="7" id="KW-0406">Ion transport</keyword>
<dbReference type="InterPro" id="IPR025383">
    <property type="entry name" value="MrpA_C/MbhD"/>
</dbReference>